<evidence type="ECO:0000256" key="1">
    <source>
        <dbReference type="SAM" id="MobiDB-lite"/>
    </source>
</evidence>
<dbReference type="Proteomes" id="UP000472372">
    <property type="component" value="Chromosome 8"/>
</dbReference>
<protein>
    <submittedName>
        <fullName evidence="2">Uncharacterized protein</fullName>
    </submittedName>
</protein>
<gene>
    <name evidence="2" type="ORF">PTTW11_08708</name>
</gene>
<feature type="compositionally biased region" description="Basic and acidic residues" evidence="1">
    <location>
        <begin position="39"/>
        <end position="57"/>
    </location>
</feature>
<sequence length="104" mass="11921">MKETSSPFYQAHALSRSKYDITSAMITPTSMGNDGKKRKLDETAASKTEDQKRPRDKRTKLELLSELEERDFDVKYYVPQVASLNSQISLLHSQSERDKSEHAN</sequence>
<name>A0A6S6WB29_9PLEO</name>
<accession>A0A6S6WB29</accession>
<organism evidence="2 3">
    <name type="scientific">Pyrenophora teres f. teres</name>
    <dbReference type="NCBI Taxonomy" id="97479"/>
    <lineage>
        <taxon>Eukaryota</taxon>
        <taxon>Fungi</taxon>
        <taxon>Dikarya</taxon>
        <taxon>Ascomycota</taxon>
        <taxon>Pezizomycotina</taxon>
        <taxon>Dothideomycetes</taxon>
        <taxon>Pleosporomycetidae</taxon>
        <taxon>Pleosporales</taxon>
        <taxon>Pleosporineae</taxon>
        <taxon>Pleosporaceae</taxon>
        <taxon>Pyrenophora</taxon>
    </lineage>
</organism>
<evidence type="ECO:0000313" key="3">
    <source>
        <dbReference type="Proteomes" id="UP000472372"/>
    </source>
</evidence>
<dbReference type="AlphaFoldDB" id="A0A6S6WB29"/>
<reference evidence="2" key="1">
    <citation type="submission" date="2021-02" db="EMBL/GenBank/DDBJ databases">
        <authorList>
            <person name="Syme A R."/>
            <person name="Syme A R."/>
            <person name="Moolhuijzen P."/>
        </authorList>
    </citation>
    <scope>NUCLEOTIDE SEQUENCE</scope>
    <source>
        <strain evidence="2">W1-1</strain>
    </source>
</reference>
<evidence type="ECO:0000313" key="2">
    <source>
        <dbReference type="EMBL" id="CAE7200717.1"/>
    </source>
</evidence>
<dbReference type="EMBL" id="HG992984">
    <property type="protein sequence ID" value="CAE7200717.1"/>
    <property type="molecule type" value="Genomic_DNA"/>
</dbReference>
<feature type="region of interest" description="Disordered" evidence="1">
    <location>
        <begin position="25"/>
        <end position="57"/>
    </location>
</feature>
<proteinExistence type="predicted"/>